<dbReference type="PROSITE" id="PS50943">
    <property type="entry name" value="HTH_CROC1"/>
    <property type="match status" value="1"/>
</dbReference>
<dbReference type="EMBL" id="JBHTON010000019">
    <property type="protein sequence ID" value="MFD1485013.1"/>
    <property type="molecule type" value="Genomic_DNA"/>
</dbReference>
<evidence type="ECO:0000259" key="4">
    <source>
        <dbReference type="PROSITE" id="PS50932"/>
    </source>
</evidence>
<sequence length="329" mass="35817">MAKYTINDVAKAAGVSKATVSRYLNGRFERMSLATRRKIKAVIADLGYVPNYNASALKSKRSHQIGVVVGDVSNVYSTFLIKGISGVTRTRQDQILIADGGEDPQQETVAIKNLLSQNVDGIILQPARPDASGYQFLKDAGVPVVLVDRLLRPLLFPCVTSNDTASGKLLAQAALEKGYQNVIVLSHPVDQATVRYERYRAFAAVCRGANIPINLLEVEDADDVSGLRAALDAAQSMKSVIFATNGILLMAALRWLQQQQIAVPKQVGLCGYDDWNWGELANPPLAVVNQNPEKIGREVALRLEQLIAGKEVFVGRTEVPAEVHIRESL</sequence>
<dbReference type="SUPFAM" id="SSF53822">
    <property type="entry name" value="Periplasmic binding protein-like I"/>
    <property type="match status" value="1"/>
</dbReference>
<dbReference type="PROSITE" id="PS50932">
    <property type="entry name" value="HTH_LACI_2"/>
    <property type="match status" value="1"/>
</dbReference>
<dbReference type="Pfam" id="PF00356">
    <property type="entry name" value="LacI"/>
    <property type="match status" value="1"/>
</dbReference>
<reference evidence="7" key="1">
    <citation type="journal article" date="2019" name="Int. J. Syst. Evol. Microbiol.">
        <title>The Global Catalogue of Microorganisms (GCM) 10K type strain sequencing project: providing services to taxonomists for standard genome sequencing and annotation.</title>
        <authorList>
            <consortium name="The Broad Institute Genomics Platform"/>
            <consortium name="The Broad Institute Genome Sequencing Center for Infectious Disease"/>
            <person name="Wu L."/>
            <person name="Ma J."/>
        </authorList>
    </citation>
    <scope>NUCLEOTIDE SEQUENCE [LARGE SCALE GENOMIC DNA]</scope>
    <source>
        <strain evidence="7">CCM 8903</strain>
    </source>
</reference>
<dbReference type="Pfam" id="PF13377">
    <property type="entry name" value="Peripla_BP_3"/>
    <property type="match status" value="1"/>
</dbReference>
<dbReference type="RefSeq" id="WP_125748450.1">
    <property type="nucleotide sequence ID" value="NZ_JBHTON010000019.1"/>
</dbReference>
<organism evidence="6 7">
    <name type="scientific">Lacticaseibacillus baoqingensis</name>
    <dbReference type="NCBI Taxonomy" id="2486013"/>
    <lineage>
        <taxon>Bacteria</taxon>
        <taxon>Bacillati</taxon>
        <taxon>Bacillota</taxon>
        <taxon>Bacilli</taxon>
        <taxon>Lactobacillales</taxon>
        <taxon>Lactobacillaceae</taxon>
        <taxon>Lacticaseibacillus</taxon>
    </lineage>
</organism>
<dbReference type="PANTHER" id="PTHR30146">
    <property type="entry name" value="LACI-RELATED TRANSCRIPTIONAL REPRESSOR"/>
    <property type="match status" value="1"/>
</dbReference>
<dbReference type="Proteomes" id="UP001597252">
    <property type="component" value="Unassembled WGS sequence"/>
</dbReference>
<dbReference type="InterPro" id="IPR001387">
    <property type="entry name" value="Cro/C1-type_HTH"/>
</dbReference>
<evidence type="ECO:0000256" key="3">
    <source>
        <dbReference type="ARBA" id="ARBA00023163"/>
    </source>
</evidence>
<evidence type="ECO:0000313" key="6">
    <source>
        <dbReference type="EMBL" id="MFD1485013.1"/>
    </source>
</evidence>
<protein>
    <submittedName>
        <fullName evidence="6">LacI family DNA-binding transcriptional regulator</fullName>
    </submittedName>
</protein>
<dbReference type="Gene3D" id="1.10.260.40">
    <property type="entry name" value="lambda repressor-like DNA-binding domains"/>
    <property type="match status" value="1"/>
</dbReference>
<dbReference type="SUPFAM" id="SSF47413">
    <property type="entry name" value="lambda repressor-like DNA-binding domains"/>
    <property type="match status" value="1"/>
</dbReference>
<dbReference type="InterPro" id="IPR028082">
    <property type="entry name" value="Peripla_BP_I"/>
</dbReference>
<accession>A0ABW4E6Z7</accession>
<dbReference type="InterPro" id="IPR010982">
    <property type="entry name" value="Lambda_DNA-bd_dom_sf"/>
</dbReference>
<feature type="domain" description="HTH lacI-type" evidence="4">
    <location>
        <begin position="4"/>
        <end position="59"/>
    </location>
</feature>
<keyword evidence="3" id="KW-0804">Transcription</keyword>
<dbReference type="CDD" id="cd06283">
    <property type="entry name" value="PBP1_RegR_EndR_KdgR-like"/>
    <property type="match status" value="1"/>
</dbReference>
<dbReference type="InterPro" id="IPR000843">
    <property type="entry name" value="HTH_LacI"/>
</dbReference>
<dbReference type="GO" id="GO:0003677">
    <property type="term" value="F:DNA binding"/>
    <property type="evidence" value="ECO:0007669"/>
    <property type="project" value="UniProtKB-KW"/>
</dbReference>
<dbReference type="InterPro" id="IPR046335">
    <property type="entry name" value="LacI/GalR-like_sensor"/>
</dbReference>
<keyword evidence="2 6" id="KW-0238">DNA-binding</keyword>
<dbReference type="CDD" id="cd01392">
    <property type="entry name" value="HTH_LacI"/>
    <property type="match status" value="1"/>
</dbReference>
<proteinExistence type="predicted"/>
<feature type="domain" description="HTH cro/C1-type" evidence="5">
    <location>
        <begin position="2"/>
        <end position="27"/>
    </location>
</feature>
<dbReference type="PROSITE" id="PS00356">
    <property type="entry name" value="HTH_LACI_1"/>
    <property type="match status" value="1"/>
</dbReference>
<keyword evidence="7" id="KW-1185">Reference proteome</keyword>
<dbReference type="PANTHER" id="PTHR30146:SF154">
    <property type="entry name" value="TRANSCRIPTION REGULATOR, MEMBER OF GALR FAMILY"/>
    <property type="match status" value="1"/>
</dbReference>
<evidence type="ECO:0000256" key="1">
    <source>
        <dbReference type="ARBA" id="ARBA00023015"/>
    </source>
</evidence>
<name>A0ABW4E6Z7_9LACO</name>
<keyword evidence="1" id="KW-0805">Transcription regulation</keyword>
<dbReference type="Gene3D" id="3.40.50.2300">
    <property type="match status" value="2"/>
</dbReference>
<dbReference type="PRINTS" id="PR00036">
    <property type="entry name" value="HTHLACI"/>
</dbReference>
<evidence type="ECO:0000256" key="2">
    <source>
        <dbReference type="ARBA" id="ARBA00023125"/>
    </source>
</evidence>
<dbReference type="SMART" id="SM00354">
    <property type="entry name" value="HTH_LACI"/>
    <property type="match status" value="1"/>
</dbReference>
<comment type="caution">
    <text evidence="6">The sequence shown here is derived from an EMBL/GenBank/DDBJ whole genome shotgun (WGS) entry which is preliminary data.</text>
</comment>
<evidence type="ECO:0000313" key="7">
    <source>
        <dbReference type="Proteomes" id="UP001597252"/>
    </source>
</evidence>
<gene>
    <name evidence="6" type="ORF">ACFQ5J_07200</name>
</gene>
<evidence type="ECO:0000259" key="5">
    <source>
        <dbReference type="PROSITE" id="PS50943"/>
    </source>
</evidence>